<dbReference type="GO" id="GO:0006898">
    <property type="term" value="P:receptor-mediated endocytosis"/>
    <property type="evidence" value="ECO:0007669"/>
    <property type="project" value="TreeGrafter"/>
</dbReference>
<sequence>MGSRRCLVLKHGYSPASGSTALLMVAYLFPFLSDAFLKLFAKIYIDSNNKPEKLLNENDHYDTIGKYCEKRDLNFGSVPSPRSILTPTITRRERPLRHTHYRKVLKFLKENDQYDTLTIGKCCEERDPNLACVASSKGQNDLELVN</sequence>
<dbReference type="PANTHER" id="PTHR10292:SF1">
    <property type="entry name" value="CLATHRIN HEAVY CHAIN"/>
    <property type="match status" value="1"/>
</dbReference>
<dbReference type="PANTHER" id="PTHR10292">
    <property type="entry name" value="CLATHRIN HEAVY CHAIN RELATED"/>
    <property type="match status" value="1"/>
</dbReference>
<reference evidence="1" key="2">
    <citation type="submission" date="2012-05" db="EMBL/GenBank/DDBJ databases">
        <title>Annotation of the Genome Sequence of Fusarium oxysporum HDV247.</title>
        <authorList>
            <consortium name="The Broad Institute Genomics Platform"/>
            <person name="Ma L.-J."/>
            <person name="Corby-Kistler H."/>
            <person name="Broz K."/>
            <person name="Gale L.R."/>
            <person name="Jonkers W."/>
            <person name="O'Donnell K."/>
            <person name="Ploetz R."/>
            <person name="Steinberg C."/>
            <person name="Schwartz D.C."/>
            <person name="VanEtten H."/>
            <person name="Zhou S."/>
            <person name="Young S.K."/>
            <person name="Zeng Q."/>
            <person name="Gargeya S."/>
            <person name="Fitzgerald M."/>
            <person name="Abouelleil A."/>
            <person name="Alvarado L."/>
            <person name="Chapman S.B."/>
            <person name="Gainer-Dewar J."/>
            <person name="Goldberg J."/>
            <person name="Griggs A."/>
            <person name="Gujja S."/>
            <person name="Hansen M."/>
            <person name="Howarth C."/>
            <person name="Imamovic A."/>
            <person name="Ireland A."/>
            <person name="Larimer J."/>
            <person name="McCowan C."/>
            <person name="Murphy C."/>
            <person name="Pearson M."/>
            <person name="Poon T.W."/>
            <person name="Priest M."/>
            <person name="Roberts A."/>
            <person name="Saif S."/>
            <person name="Shea T."/>
            <person name="Sykes S."/>
            <person name="Wortman J."/>
            <person name="Nusbaum C."/>
            <person name="Birren B."/>
        </authorList>
    </citation>
    <scope>NUCLEOTIDE SEQUENCE</scope>
    <source>
        <strain evidence="1">HDV247</strain>
    </source>
</reference>
<organism evidence="1">
    <name type="scientific">Fusarium oxysporum f. sp. pisi HDV247</name>
    <dbReference type="NCBI Taxonomy" id="1080344"/>
    <lineage>
        <taxon>Eukaryota</taxon>
        <taxon>Fungi</taxon>
        <taxon>Dikarya</taxon>
        <taxon>Ascomycota</taxon>
        <taxon>Pezizomycotina</taxon>
        <taxon>Sordariomycetes</taxon>
        <taxon>Hypocreomycetidae</taxon>
        <taxon>Hypocreales</taxon>
        <taxon>Nectriaceae</taxon>
        <taxon>Fusarium</taxon>
        <taxon>Fusarium oxysporum species complex</taxon>
    </lineage>
</organism>
<dbReference type="OrthoDB" id="2113814at2759"/>
<dbReference type="Proteomes" id="UP000030751">
    <property type="component" value="Unassembled WGS sequence"/>
</dbReference>
<dbReference type="GO" id="GO:0006895">
    <property type="term" value="P:Golgi to endosome transport"/>
    <property type="evidence" value="ECO:0007669"/>
    <property type="project" value="TreeGrafter"/>
</dbReference>
<dbReference type="HOGENOM" id="CLU_2015343_0_0_1"/>
<name>W9NX22_FUSOX</name>
<dbReference type="AlphaFoldDB" id="W9NX22"/>
<dbReference type="EMBL" id="JH650975">
    <property type="protein sequence ID" value="EXA37434.1"/>
    <property type="molecule type" value="Genomic_DNA"/>
</dbReference>
<dbReference type="GO" id="GO:0071439">
    <property type="term" value="C:clathrin complex"/>
    <property type="evidence" value="ECO:0007669"/>
    <property type="project" value="TreeGrafter"/>
</dbReference>
<dbReference type="GO" id="GO:0032051">
    <property type="term" value="F:clathrin light chain binding"/>
    <property type="evidence" value="ECO:0007669"/>
    <property type="project" value="TreeGrafter"/>
</dbReference>
<proteinExistence type="predicted"/>
<reference evidence="1" key="1">
    <citation type="submission" date="2011-10" db="EMBL/GenBank/DDBJ databases">
        <title>The Genome Sequence of Fusarium oxysporum HDV247.</title>
        <authorList>
            <consortium name="The Broad Institute Genome Sequencing Platform"/>
            <person name="Ma L.-J."/>
            <person name="Gale L.R."/>
            <person name="Schwartz D.C."/>
            <person name="Zhou S."/>
            <person name="Corby-Kistler H."/>
            <person name="Young S.K."/>
            <person name="Zeng Q."/>
            <person name="Gargeya S."/>
            <person name="Fitzgerald M."/>
            <person name="Haas B."/>
            <person name="Abouelleil A."/>
            <person name="Alvarado L."/>
            <person name="Arachchi H.M."/>
            <person name="Berlin A."/>
            <person name="Brown A."/>
            <person name="Chapman S.B."/>
            <person name="Chen Z."/>
            <person name="Dunbar C."/>
            <person name="Freedman E."/>
            <person name="Gearin G."/>
            <person name="Goldberg J."/>
            <person name="Griggs A."/>
            <person name="Gujja S."/>
            <person name="Heiman D."/>
            <person name="Howarth C."/>
            <person name="Larson L."/>
            <person name="Lui A."/>
            <person name="MacDonald P.J.P."/>
            <person name="Montmayeur A."/>
            <person name="Murphy C."/>
            <person name="Neiman D."/>
            <person name="Pearson M."/>
            <person name="Priest M."/>
            <person name="Roberts A."/>
            <person name="Saif S."/>
            <person name="Shea T."/>
            <person name="Shenoy N."/>
            <person name="Sisk P."/>
            <person name="Stolte C."/>
            <person name="Sykes S."/>
            <person name="Wortman J."/>
            <person name="Nusbaum C."/>
            <person name="Birren B."/>
        </authorList>
    </citation>
    <scope>NUCLEOTIDE SEQUENCE [LARGE SCALE GENOMIC DNA]</scope>
    <source>
        <strain evidence="1">HDV247</strain>
    </source>
</reference>
<protein>
    <submittedName>
        <fullName evidence="1">Uncharacterized protein</fullName>
    </submittedName>
</protein>
<dbReference type="GO" id="GO:0030479">
    <property type="term" value="C:actin cortical patch"/>
    <property type="evidence" value="ECO:0007669"/>
    <property type="project" value="TreeGrafter"/>
</dbReference>
<dbReference type="GO" id="GO:0005829">
    <property type="term" value="C:cytosol"/>
    <property type="evidence" value="ECO:0007669"/>
    <property type="project" value="GOC"/>
</dbReference>
<gene>
    <name evidence="1" type="ORF">FOVG_11657</name>
</gene>
<accession>W9NX22</accession>
<evidence type="ECO:0000313" key="1">
    <source>
        <dbReference type="EMBL" id="EXA37434.1"/>
    </source>
</evidence>